<dbReference type="STRING" id="314278.NB231_10598"/>
<dbReference type="eggNOG" id="COG4637">
    <property type="taxonomic scope" value="Bacteria"/>
</dbReference>
<dbReference type="GO" id="GO:0005524">
    <property type="term" value="F:ATP binding"/>
    <property type="evidence" value="ECO:0007669"/>
    <property type="project" value="InterPro"/>
</dbReference>
<dbReference type="InterPro" id="IPR027417">
    <property type="entry name" value="P-loop_NTPase"/>
</dbReference>
<accession>A4BNU7</accession>
<comment type="caution">
    <text evidence="2">The sequence shown here is derived from an EMBL/GenBank/DDBJ whole genome shotgun (WGS) entry which is preliminary data.</text>
</comment>
<evidence type="ECO:0000313" key="2">
    <source>
        <dbReference type="EMBL" id="EAR22896.1"/>
    </source>
</evidence>
<dbReference type="HOGENOM" id="CLU_035814_0_0_6"/>
<reference evidence="2 3" key="1">
    <citation type="submission" date="2006-02" db="EMBL/GenBank/DDBJ databases">
        <authorList>
            <person name="Waterbury J."/>
            <person name="Ferriera S."/>
            <person name="Johnson J."/>
            <person name="Kravitz S."/>
            <person name="Halpern A."/>
            <person name="Remington K."/>
            <person name="Beeson K."/>
            <person name="Tran B."/>
            <person name="Rogers Y.-H."/>
            <person name="Friedman R."/>
            <person name="Venter J.C."/>
        </authorList>
    </citation>
    <scope>NUCLEOTIDE SEQUENCE [LARGE SCALE GENOMIC DNA]</scope>
    <source>
        <strain evidence="2 3">Nb-231</strain>
    </source>
</reference>
<evidence type="ECO:0000313" key="3">
    <source>
        <dbReference type="Proteomes" id="UP000003374"/>
    </source>
</evidence>
<keyword evidence="3" id="KW-1185">Reference proteome</keyword>
<protein>
    <recommendedName>
        <fullName evidence="1">ATPase AAA-type core domain-containing protein</fullName>
    </recommendedName>
</protein>
<dbReference type="PANTHER" id="PTHR40396:SF1">
    <property type="entry name" value="ATPASE AAA-TYPE CORE DOMAIN-CONTAINING PROTEIN"/>
    <property type="match status" value="1"/>
</dbReference>
<dbReference type="SUPFAM" id="SSF52540">
    <property type="entry name" value="P-loop containing nucleoside triphosphate hydrolases"/>
    <property type="match status" value="1"/>
</dbReference>
<sequence length="409" mass="46050">MATIEGFRVQNYRALRDVTLGKLSGQQSGEPLTPFTVVIGKNGVGKSSLFDAFGFVADCLSADVEAACDMKQRGGFERLRSKNVDEPISFEIYYREAPNERPITYELAIDLDNSGRPFVLSEALRQRRKGQRYGRPFPFLRLEYGKGTVWAGEDAVEGTEEEDRTSSSVELTDSRELGIATLGTLREHPRISKFRNFLKAWYLSYFYPDAARSLPSAGPQRHLNMHGDNIGNVVQFMEREHKSRFQSILNRIASKIPGIKSIGTKVTDDKRVLLRFNDGAFSDPFFAQQVSDGTLKVFCYLLLLEDPDPPPFICIEEPENGLYHKLLESLAQEFRAHATGRKGAPQIFVTTHQPYFVDALAPEEVWILSKGDDGYSRIQRASDIEIVKNMVAEGLPLGGLWYADYLDAR</sequence>
<dbReference type="InterPro" id="IPR014555">
    <property type="entry name" value="RecF-like"/>
</dbReference>
<name>A4BNU7_9GAMM</name>
<dbReference type="EMBL" id="AAOF01000002">
    <property type="protein sequence ID" value="EAR22896.1"/>
    <property type="molecule type" value="Genomic_DNA"/>
</dbReference>
<gene>
    <name evidence="2" type="ORF">NB231_10598</name>
</gene>
<dbReference type="GO" id="GO:0016887">
    <property type="term" value="F:ATP hydrolysis activity"/>
    <property type="evidence" value="ECO:0007669"/>
    <property type="project" value="InterPro"/>
</dbReference>
<dbReference type="Proteomes" id="UP000003374">
    <property type="component" value="Unassembled WGS sequence"/>
</dbReference>
<organism evidence="2 3">
    <name type="scientific">Nitrococcus mobilis Nb-231</name>
    <dbReference type="NCBI Taxonomy" id="314278"/>
    <lineage>
        <taxon>Bacteria</taxon>
        <taxon>Pseudomonadati</taxon>
        <taxon>Pseudomonadota</taxon>
        <taxon>Gammaproteobacteria</taxon>
        <taxon>Chromatiales</taxon>
        <taxon>Ectothiorhodospiraceae</taxon>
        <taxon>Nitrococcus</taxon>
    </lineage>
</organism>
<dbReference type="PANTHER" id="PTHR40396">
    <property type="entry name" value="ATPASE-LIKE PROTEIN"/>
    <property type="match status" value="1"/>
</dbReference>
<dbReference type="InterPro" id="IPR003959">
    <property type="entry name" value="ATPase_AAA_core"/>
</dbReference>
<dbReference type="AlphaFoldDB" id="A4BNU7"/>
<proteinExistence type="predicted"/>
<dbReference type="PIRSF" id="PIRSF029347">
    <property type="entry name" value="RecF"/>
    <property type="match status" value="1"/>
</dbReference>
<dbReference type="OrthoDB" id="9815944at2"/>
<feature type="domain" description="ATPase AAA-type core" evidence="1">
    <location>
        <begin position="35"/>
        <end position="358"/>
    </location>
</feature>
<evidence type="ECO:0000259" key="1">
    <source>
        <dbReference type="Pfam" id="PF13304"/>
    </source>
</evidence>
<dbReference type="Gene3D" id="3.40.50.300">
    <property type="entry name" value="P-loop containing nucleotide triphosphate hydrolases"/>
    <property type="match status" value="1"/>
</dbReference>
<dbReference type="RefSeq" id="WP_005002339.1">
    <property type="nucleotide sequence ID" value="NZ_CH672427.1"/>
</dbReference>
<dbReference type="Pfam" id="PF13304">
    <property type="entry name" value="AAA_21"/>
    <property type="match status" value="1"/>
</dbReference>